<evidence type="ECO:0000313" key="2">
    <source>
        <dbReference type="EMBL" id="KGA13335.1"/>
    </source>
</evidence>
<reference evidence="2" key="1">
    <citation type="submission" date="2014-06" db="EMBL/GenBank/DDBJ databases">
        <title>Key roles for freshwater Actinobacteria revealed by deep metagenomic sequencing.</title>
        <authorList>
            <person name="Ghai R."/>
            <person name="Mizuno C.M."/>
            <person name="Picazo A."/>
            <person name="Camacho A."/>
            <person name="Rodriguez-Valera F."/>
        </authorList>
    </citation>
    <scope>NUCLEOTIDE SEQUENCE</scope>
</reference>
<gene>
    <name evidence="2" type="ORF">GM51_19995</name>
</gene>
<dbReference type="PROSITE" id="PS01148">
    <property type="entry name" value="UPF0033"/>
    <property type="match status" value="1"/>
</dbReference>
<dbReference type="CDD" id="cd00291">
    <property type="entry name" value="SirA_YedF_YeeD"/>
    <property type="match status" value="1"/>
</dbReference>
<dbReference type="InterPro" id="IPR001455">
    <property type="entry name" value="TusA-like"/>
</dbReference>
<name>A0A094PNN4_9ZZZZ</name>
<evidence type="ECO:0000259" key="1">
    <source>
        <dbReference type="PROSITE" id="PS01148"/>
    </source>
</evidence>
<dbReference type="SUPFAM" id="SSF64307">
    <property type="entry name" value="SirA-like"/>
    <property type="match status" value="1"/>
</dbReference>
<proteinExistence type="predicted"/>
<dbReference type="AlphaFoldDB" id="A0A094PNN4"/>
<dbReference type="EMBL" id="JNSL01000191">
    <property type="protein sequence ID" value="KGA13335.1"/>
    <property type="molecule type" value="Genomic_DNA"/>
</dbReference>
<organism evidence="2">
    <name type="scientific">freshwater metagenome</name>
    <dbReference type="NCBI Taxonomy" id="449393"/>
    <lineage>
        <taxon>unclassified sequences</taxon>
        <taxon>metagenomes</taxon>
        <taxon>ecological metagenomes</taxon>
    </lineage>
</organism>
<feature type="domain" description="UPF0033" evidence="1">
    <location>
        <begin position="3"/>
        <end position="27"/>
    </location>
</feature>
<accession>A0A094PNN4</accession>
<protein>
    <recommendedName>
        <fullName evidence="1">UPF0033 domain-containing protein</fullName>
    </recommendedName>
</protein>
<comment type="caution">
    <text evidence="2">The sequence shown here is derived from an EMBL/GenBank/DDBJ whole genome shotgun (WGS) entry which is preliminary data.</text>
</comment>
<dbReference type="InterPro" id="IPR036868">
    <property type="entry name" value="TusA-like_sf"/>
</dbReference>
<dbReference type="Gene3D" id="3.30.110.40">
    <property type="entry name" value="TusA-like domain"/>
    <property type="match status" value="1"/>
</dbReference>
<dbReference type="Pfam" id="PF01206">
    <property type="entry name" value="TusA"/>
    <property type="match status" value="1"/>
</dbReference>
<sequence>MILDCLGKRCPLPIIELAKALADKPIGFTLTLLSDDPASQPDLIAWSRMTGNSVETSGANTFQITKLAN</sequence>